<proteinExistence type="predicted"/>
<dbReference type="Proteomes" id="UP000011205">
    <property type="component" value="Unassembled WGS sequence"/>
</dbReference>
<feature type="domain" description="HTH araC/xylS-type" evidence="2">
    <location>
        <begin position="1"/>
        <end position="42"/>
    </location>
</feature>
<dbReference type="GO" id="GO:0003700">
    <property type="term" value="F:DNA-binding transcription factor activity"/>
    <property type="evidence" value="ECO:0007669"/>
    <property type="project" value="InterPro"/>
</dbReference>
<dbReference type="EMBL" id="AMLP01000063">
    <property type="protein sequence ID" value="ELS57163.1"/>
    <property type="molecule type" value="Genomic_DNA"/>
</dbReference>
<dbReference type="PATRIC" id="fig|1160705.3.peg.1889"/>
<comment type="caution">
    <text evidence="3">The sequence shown here is derived from an EMBL/GenBank/DDBJ whole genome shotgun (WGS) entry which is preliminary data.</text>
</comment>
<evidence type="ECO:0000256" key="1">
    <source>
        <dbReference type="SAM" id="MobiDB-lite"/>
    </source>
</evidence>
<evidence type="ECO:0000259" key="2">
    <source>
        <dbReference type="PROSITE" id="PS01124"/>
    </source>
</evidence>
<protein>
    <recommendedName>
        <fullName evidence="2">HTH araC/xylS-type domain-containing protein</fullName>
    </recommendedName>
</protein>
<gene>
    <name evidence="3" type="ORF">STVIR_1897</name>
</gene>
<dbReference type="GO" id="GO:0043565">
    <property type="term" value="F:sequence-specific DNA binding"/>
    <property type="evidence" value="ECO:0007669"/>
    <property type="project" value="InterPro"/>
</dbReference>
<evidence type="ECO:0000313" key="4">
    <source>
        <dbReference type="Proteomes" id="UP000011205"/>
    </source>
</evidence>
<sequence length="126" mass="14356">MSLAAHARMSRRTFARRFNDEVGLSPGRRLIQQRVARARDVVGAEVVLGVAVRRLLPAEDAVLGSGDARCIEEAELWFWITFSARATEGHRNRDHEQPRAVRRLGLPPAPRGHMQQRHVSHRRHET</sequence>
<organism evidence="3 4">
    <name type="scientific">Streptomyces viridochromogenes Tue57</name>
    <dbReference type="NCBI Taxonomy" id="1160705"/>
    <lineage>
        <taxon>Bacteria</taxon>
        <taxon>Bacillati</taxon>
        <taxon>Actinomycetota</taxon>
        <taxon>Actinomycetes</taxon>
        <taxon>Kitasatosporales</taxon>
        <taxon>Streptomycetaceae</taxon>
        <taxon>Streptomyces</taxon>
    </lineage>
</organism>
<name>L8PM96_STRVR</name>
<feature type="compositionally biased region" description="Basic and acidic residues" evidence="1">
    <location>
        <begin position="88"/>
        <end position="99"/>
    </location>
</feature>
<accession>L8PM96</accession>
<dbReference type="Gene3D" id="1.10.10.60">
    <property type="entry name" value="Homeodomain-like"/>
    <property type="match status" value="1"/>
</dbReference>
<feature type="compositionally biased region" description="Basic residues" evidence="1">
    <location>
        <begin position="114"/>
        <end position="126"/>
    </location>
</feature>
<dbReference type="AlphaFoldDB" id="L8PM96"/>
<reference evidence="3 4" key="1">
    <citation type="journal article" date="2013" name="Genome Announc.">
        <title>Draft Genome Sequence of Streptomyces viridochromogenes Strain Tu57, Producer of Avilamycin.</title>
        <authorList>
            <person name="Gruning B.A."/>
            <person name="Erxleben A."/>
            <person name="Hahnlein A."/>
            <person name="Gunther S."/>
        </authorList>
    </citation>
    <scope>NUCLEOTIDE SEQUENCE [LARGE SCALE GENOMIC DNA]</scope>
    <source>
        <strain evidence="3 4">Tue57</strain>
    </source>
</reference>
<dbReference type="PROSITE" id="PS01124">
    <property type="entry name" value="HTH_ARAC_FAMILY_2"/>
    <property type="match status" value="1"/>
</dbReference>
<dbReference type="InterPro" id="IPR018060">
    <property type="entry name" value="HTH_AraC"/>
</dbReference>
<feature type="region of interest" description="Disordered" evidence="1">
    <location>
        <begin position="88"/>
        <end position="126"/>
    </location>
</feature>
<evidence type="ECO:0000313" key="3">
    <source>
        <dbReference type="EMBL" id="ELS57163.1"/>
    </source>
</evidence>